<feature type="domain" description="OmpR/PhoB-type" evidence="9">
    <location>
        <begin position="122"/>
        <end position="222"/>
    </location>
</feature>
<dbReference type="InterPro" id="IPR001867">
    <property type="entry name" value="OmpR/PhoB-type_DNA-bd"/>
</dbReference>
<evidence type="ECO:0000256" key="6">
    <source>
        <dbReference type="PROSITE-ProRule" id="PRU00169"/>
    </source>
</evidence>
<dbReference type="InterPro" id="IPR016032">
    <property type="entry name" value="Sig_transdc_resp-reg_C-effctor"/>
</dbReference>
<dbReference type="GO" id="GO:0005829">
    <property type="term" value="C:cytosol"/>
    <property type="evidence" value="ECO:0007669"/>
    <property type="project" value="TreeGrafter"/>
</dbReference>
<name>A0A6S6SFM2_9GAMM</name>
<feature type="domain" description="Response regulatory" evidence="8">
    <location>
        <begin position="3"/>
        <end position="116"/>
    </location>
</feature>
<dbReference type="Pfam" id="PF00486">
    <property type="entry name" value="Trans_reg_C"/>
    <property type="match status" value="1"/>
</dbReference>
<dbReference type="Pfam" id="PF00072">
    <property type="entry name" value="Response_reg"/>
    <property type="match status" value="1"/>
</dbReference>
<reference evidence="10" key="1">
    <citation type="submission" date="2020-01" db="EMBL/GenBank/DDBJ databases">
        <authorList>
            <person name="Meier V. D."/>
            <person name="Meier V D."/>
        </authorList>
    </citation>
    <scope>NUCLEOTIDE SEQUENCE</scope>
    <source>
        <strain evidence="10">HLG_WM_MAG_07</strain>
    </source>
</reference>
<keyword evidence="4 7" id="KW-0238">DNA-binding</keyword>
<dbReference type="Gene3D" id="3.40.50.2300">
    <property type="match status" value="1"/>
</dbReference>
<dbReference type="SMART" id="SM00862">
    <property type="entry name" value="Trans_reg_C"/>
    <property type="match status" value="1"/>
</dbReference>
<accession>A0A6S6SFM2</accession>
<keyword evidence="2" id="KW-0902">Two-component regulatory system</keyword>
<dbReference type="GO" id="GO:0006355">
    <property type="term" value="P:regulation of DNA-templated transcription"/>
    <property type="evidence" value="ECO:0007669"/>
    <property type="project" value="InterPro"/>
</dbReference>
<dbReference type="AlphaFoldDB" id="A0A6S6SFM2"/>
<dbReference type="InterPro" id="IPR001789">
    <property type="entry name" value="Sig_transdc_resp-reg_receiver"/>
</dbReference>
<gene>
    <name evidence="10" type="ORF">HELGO_WM12279</name>
</gene>
<evidence type="ECO:0000256" key="3">
    <source>
        <dbReference type="ARBA" id="ARBA00023015"/>
    </source>
</evidence>
<dbReference type="GO" id="GO:0000976">
    <property type="term" value="F:transcription cis-regulatory region binding"/>
    <property type="evidence" value="ECO:0007669"/>
    <property type="project" value="TreeGrafter"/>
</dbReference>
<dbReference type="SMART" id="SM00448">
    <property type="entry name" value="REC"/>
    <property type="match status" value="1"/>
</dbReference>
<dbReference type="SUPFAM" id="SSF52172">
    <property type="entry name" value="CheY-like"/>
    <property type="match status" value="1"/>
</dbReference>
<dbReference type="Gene3D" id="6.10.250.690">
    <property type="match status" value="1"/>
</dbReference>
<dbReference type="PANTHER" id="PTHR48111:SF59">
    <property type="entry name" value="TRANSCRIPTIONAL REGULATORY PROTEIN BAER"/>
    <property type="match status" value="1"/>
</dbReference>
<sequence>MKHILIVEDEIKIAQLLEDYLQANAYQTSHLADGLAVEAWVKSHNPDLILLDIMLPGKDGLEICKALRHFTDVPIIMLTARVEEIDRILGLEIGADDYICKPFSSREVVVRVKAMLRRLDKVMTKQQSHPLTINRETFIAQYGKQTLTLTPVEFKLLDLFNQHPERVYHRDQLLDHIYDDGRVVTHRTIDTHIKNLRKKLQQVGAEEFTISSVYGVGYKSHVSS</sequence>
<evidence type="ECO:0000259" key="8">
    <source>
        <dbReference type="PROSITE" id="PS50110"/>
    </source>
</evidence>
<keyword evidence="5" id="KW-0804">Transcription</keyword>
<evidence type="ECO:0000259" key="9">
    <source>
        <dbReference type="PROSITE" id="PS51755"/>
    </source>
</evidence>
<evidence type="ECO:0000256" key="2">
    <source>
        <dbReference type="ARBA" id="ARBA00023012"/>
    </source>
</evidence>
<evidence type="ECO:0000256" key="5">
    <source>
        <dbReference type="ARBA" id="ARBA00023163"/>
    </source>
</evidence>
<dbReference type="InterPro" id="IPR039420">
    <property type="entry name" value="WalR-like"/>
</dbReference>
<proteinExistence type="predicted"/>
<dbReference type="GO" id="GO:0000156">
    <property type="term" value="F:phosphorelay response regulator activity"/>
    <property type="evidence" value="ECO:0007669"/>
    <property type="project" value="TreeGrafter"/>
</dbReference>
<dbReference type="PROSITE" id="PS51755">
    <property type="entry name" value="OMPR_PHOB"/>
    <property type="match status" value="1"/>
</dbReference>
<dbReference type="InterPro" id="IPR036388">
    <property type="entry name" value="WH-like_DNA-bd_sf"/>
</dbReference>
<evidence type="ECO:0000313" key="10">
    <source>
        <dbReference type="EMBL" id="CAA6807214.1"/>
    </source>
</evidence>
<dbReference type="SUPFAM" id="SSF46894">
    <property type="entry name" value="C-terminal effector domain of the bipartite response regulators"/>
    <property type="match status" value="1"/>
</dbReference>
<dbReference type="EMBL" id="CACVAY010000032">
    <property type="protein sequence ID" value="CAA6807214.1"/>
    <property type="molecule type" value="Genomic_DNA"/>
</dbReference>
<keyword evidence="3" id="KW-0805">Transcription regulation</keyword>
<evidence type="ECO:0000256" key="7">
    <source>
        <dbReference type="PROSITE-ProRule" id="PRU01091"/>
    </source>
</evidence>
<dbReference type="CDD" id="cd00383">
    <property type="entry name" value="trans_reg_C"/>
    <property type="match status" value="1"/>
</dbReference>
<protein>
    <submittedName>
        <fullName evidence="10">Two-component system response regulator BaeR</fullName>
    </submittedName>
</protein>
<evidence type="ECO:0000256" key="1">
    <source>
        <dbReference type="ARBA" id="ARBA00022553"/>
    </source>
</evidence>
<feature type="DNA-binding region" description="OmpR/PhoB-type" evidence="7">
    <location>
        <begin position="122"/>
        <end position="222"/>
    </location>
</feature>
<dbReference type="InterPro" id="IPR011006">
    <property type="entry name" value="CheY-like_superfamily"/>
</dbReference>
<evidence type="ECO:0000256" key="4">
    <source>
        <dbReference type="ARBA" id="ARBA00023125"/>
    </source>
</evidence>
<feature type="modified residue" description="4-aspartylphosphate" evidence="6">
    <location>
        <position position="52"/>
    </location>
</feature>
<dbReference type="PROSITE" id="PS50110">
    <property type="entry name" value="RESPONSE_REGULATORY"/>
    <property type="match status" value="1"/>
</dbReference>
<dbReference type="GO" id="GO:0032993">
    <property type="term" value="C:protein-DNA complex"/>
    <property type="evidence" value="ECO:0007669"/>
    <property type="project" value="TreeGrafter"/>
</dbReference>
<keyword evidence="1 6" id="KW-0597">Phosphoprotein</keyword>
<organism evidence="10">
    <name type="scientific">uncultured Thiotrichaceae bacterium</name>
    <dbReference type="NCBI Taxonomy" id="298394"/>
    <lineage>
        <taxon>Bacteria</taxon>
        <taxon>Pseudomonadati</taxon>
        <taxon>Pseudomonadota</taxon>
        <taxon>Gammaproteobacteria</taxon>
        <taxon>Thiotrichales</taxon>
        <taxon>Thiotrichaceae</taxon>
        <taxon>environmental samples</taxon>
    </lineage>
</organism>
<dbReference type="Gene3D" id="1.10.10.10">
    <property type="entry name" value="Winged helix-like DNA-binding domain superfamily/Winged helix DNA-binding domain"/>
    <property type="match status" value="1"/>
</dbReference>
<dbReference type="PANTHER" id="PTHR48111">
    <property type="entry name" value="REGULATOR OF RPOS"/>
    <property type="match status" value="1"/>
</dbReference>
<dbReference type="FunFam" id="3.40.50.2300:FF:000001">
    <property type="entry name" value="DNA-binding response regulator PhoB"/>
    <property type="match status" value="1"/>
</dbReference>